<evidence type="ECO:0000313" key="2">
    <source>
        <dbReference type="Proteomes" id="UP000887013"/>
    </source>
</evidence>
<dbReference type="EMBL" id="BMAW01051575">
    <property type="protein sequence ID" value="GFS81191.1"/>
    <property type="molecule type" value="Genomic_DNA"/>
</dbReference>
<keyword evidence="2" id="KW-1185">Reference proteome</keyword>
<evidence type="ECO:0000313" key="1">
    <source>
        <dbReference type="EMBL" id="GFS81191.1"/>
    </source>
</evidence>
<proteinExistence type="predicted"/>
<sequence>MWFKRVKNGSNSSGYSALYSFFHFDSNAVKHEHAVEKYNNLVLSQGPFMSKNVTSYHAFFVWLVGREKVGAVFLRFSPHSSLHPLPSCFAHVVVIYGQRFLSGRNIDDLGIFVKGLDEPFSFLNSEKENPFSSGLKDSNRRFFFALLPSNPCLRQQ</sequence>
<protein>
    <submittedName>
        <fullName evidence="1">Uncharacterized protein</fullName>
    </submittedName>
</protein>
<accession>A0A8X6MW81</accession>
<organism evidence="1 2">
    <name type="scientific">Nephila pilipes</name>
    <name type="common">Giant wood spider</name>
    <name type="synonym">Nephila maculata</name>
    <dbReference type="NCBI Taxonomy" id="299642"/>
    <lineage>
        <taxon>Eukaryota</taxon>
        <taxon>Metazoa</taxon>
        <taxon>Ecdysozoa</taxon>
        <taxon>Arthropoda</taxon>
        <taxon>Chelicerata</taxon>
        <taxon>Arachnida</taxon>
        <taxon>Araneae</taxon>
        <taxon>Araneomorphae</taxon>
        <taxon>Entelegynae</taxon>
        <taxon>Araneoidea</taxon>
        <taxon>Nephilidae</taxon>
        <taxon>Nephila</taxon>
    </lineage>
</organism>
<reference evidence="1" key="1">
    <citation type="submission" date="2020-08" db="EMBL/GenBank/DDBJ databases">
        <title>Multicomponent nature underlies the extraordinary mechanical properties of spider dragline silk.</title>
        <authorList>
            <person name="Kono N."/>
            <person name="Nakamura H."/>
            <person name="Mori M."/>
            <person name="Yoshida Y."/>
            <person name="Ohtoshi R."/>
            <person name="Malay A.D."/>
            <person name="Moran D.A.P."/>
            <person name="Tomita M."/>
            <person name="Numata K."/>
            <person name="Arakawa K."/>
        </authorList>
    </citation>
    <scope>NUCLEOTIDE SEQUENCE</scope>
</reference>
<comment type="caution">
    <text evidence="1">The sequence shown here is derived from an EMBL/GenBank/DDBJ whole genome shotgun (WGS) entry which is preliminary data.</text>
</comment>
<name>A0A8X6MW81_NEPPI</name>
<dbReference type="AlphaFoldDB" id="A0A8X6MW81"/>
<gene>
    <name evidence="1" type="ORF">NPIL_334161</name>
</gene>
<dbReference type="Proteomes" id="UP000887013">
    <property type="component" value="Unassembled WGS sequence"/>
</dbReference>